<comment type="similarity">
    <text evidence="1">Belongs to the DNA polymerase type-Y family.</text>
</comment>
<dbReference type="EC" id="2.7.7.7" evidence="3"/>
<dbReference type="GO" id="GO:0003684">
    <property type="term" value="F:damaged DNA binding"/>
    <property type="evidence" value="ECO:0007669"/>
    <property type="project" value="InterPro"/>
</dbReference>
<evidence type="ECO:0000313" key="8">
    <source>
        <dbReference type="EMBL" id="OSQ53206.1"/>
    </source>
</evidence>
<dbReference type="Gene3D" id="3.40.1170.60">
    <property type="match status" value="1"/>
</dbReference>
<dbReference type="InterPro" id="IPR001126">
    <property type="entry name" value="UmuC"/>
</dbReference>
<evidence type="ECO:0000256" key="2">
    <source>
        <dbReference type="ARBA" id="ARBA00011245"/>
    </source>
</evidence>
<dbReference type="AlphaFoldDB" id="A0A1X4NQP5"/>
<gene>
    <name evidence="8" type="ORF">MGEO_01195</name>
</gene>
<evidence type="ECO:0000259" key="7">
    <source>
        <dbReference type="PROSITE" id="PS50173"/>
    </source>
</evidence>
<comment type="subunit">
    <text evidence="2">Monomer.</text>
</comment>
<keyword evidence="8" id="KW-0808">Transferase</keyword>
<evidence type="ECO:0000256" key="5">
    <source>
        <dbReference type="ARBA" id="ARBA00025589"/>
    </source>
</evidence>
<sequence length="555" mass="61322">MPNRRILSIWFPRLAAERHIRRDPNLGEVPFAVLRDVGQAQVLASLSPLAQAAGLYEGQPLRDAHAMCADLLTRLSNPHAEAAFLGVLHRWAGKFSPWVAREAPDALVIDLTGCAHLFGGEEQLARQVEEDCTDLGLSVQLGIADTLGGAWALARFGGGQAGDHHRNGDAIDQEARATRSRAGKRRHWERGGAAPAVTLAPVQGRARIAAPGKTYDALAPLPIAALRLESHTMAQLSRLGLRRVKELVEQPRAGLARRFGRGLVARLDQALGALPEPVSPAPPPDRFATRLSLPDPIGLEEDVMAAVARMLPRLCDALRNKGRGARTLRFEAYRADGTMQWMNVTMARPSHDPDHIRPLLRLKVEDLDAGYGIDMLRLEAVLHEPIHLRTAAGHLEAAEAGRARMAGPKPGSLDRLIGRLGTRLGMEAITRLQPADSHIPEKTSVTVAAAWSDPVMDWPQRNKLRPLRMWMPEPVMVADVPRLPEVFRWRGRDHHVHSTRGPERIAPEWWLDDPAWRSGQRDYWEVITKDGHRLWLFYAHGAAKSSGWFCQGAFA</sequence>
<comment type="catalytic activity">
    <reaction evidence="6">
        <text>DNA(n) + a 2'-deoxyribonucleoside 5'-triphosphate = DNA(n+1) + diphosphate</text>
        <dbReference type="Rhea" id="RHEA:22508"/>
        <dbReference type="Rhea" id="RHEA-COMP:17339"/>
        <dbReference type="Rhea" id="RHEA-COMP:17340"/>
        <dbReference type="ChEBI" id="CHEBI:33019"/>
        <dbReference type="ChEBI" id="CHEBI:61560"/>
        <dbReference type="ChEBI" id="CHEBI:173112"/>
        <dbReference type="EC" id="2.7.7.7"/>
    </reaction>
</comment>
<protein>
    <recommendedName>
        <fullName evidence="3">DNA-directed DNA polymerase</fullName>
        <ecNumber evidence="3">2.7.7.7</ecNumber>
    </recommendedName>
</protein>
<accession>A0A1X4NQP5</accession>
<comment type="function">
    <text evidence="5">Poorly processive, error-prone DNA polymerase involved in untargeted mutagenesis. Copies undamaged DNA at stalled replication forks, which arise in vivo from mismatched or misaligned primer ends. These misaligned primers can be extended by PolIV. Exhibits no 3'-5' exonuclease (proofreading) activity. May be involved in translesional synthesis, in conjunction with the beta clamp from PolIII.</text>
</comment>
<dbReference type="Pfam" id="PF00817">
    <property type="entry name" value="IMS"/>
    <property type="match status" value="1"/>
</dbReference>
<dbReference type="EMBL" id="JFKC01000001">
    <property type="protein sequence ID" value="OSQ53206.1"/>
    <property type="molecule type" value="Genomic_DNA"/>
</dbReference>
<dbReference type="InterPro" id="IPR045443">
    <property type="entry name" value="DUF6504"/>
</dbReference>
<evidence type="ECO:0000256" key="4">
    <source>
        <dbReference type="ARBA" id="ARBA00022763"/>
    </source>
</evidence>
<evidence type="ECO:0000256" key="3">
    <source>
        <dbReference type="ARBA" id="ARBA00012417"/>
    </source>
</evidence>
<dbReference type="Pfam" id="PF20114">
    <property type="entry name" value="DUF6504"/>
    <property type="match status" value="1"/>
</dbReference>
<dbReference type="InterPro" id="IPR050356">
    <property type="entry name" value="SulA_CellDiv_inhibitor"/>
</dbReference>
<comment type="caution">
    <text evidence="8">The sequence shown here is derived from an EMBL/GenBank/DDBJ whole genome shotgun (WGS) entry which is preliminary data.</text>
</comment>
<dbReference type="PROSITE" id="PS50173">
    <property type="entry name" value="UMUC"/>
    <property type="match status" value="1"/>
</dbReference>
<dbReference type="InterPro" id="IPR017961">
    <property type="entry name" value="DNA_pol_Y-fam_little_finger"/>
</dbReference>
<evidence type="ECO:0000256" key="1">
    <source>
        <dbReference type="ARBA" id="ARBA00010945"/>
    </source>
</evidence>
<dbReference type="Gene3D" id="3.30.70.270">
    <property type="match status" value="1"/>
</dbReference>
<organism evidence="8 9">
    <name type="scientific">Marivita geojedonensis</name>
    <dbReference type="NCBI Taxonomy" id="1123756"/>
    <lineage>
        <taxon>Bacteria</taxon>
        <taxon>Pseudomonadati</taxon>
        <taxon>Pseudomonadota</taxon>
        <taxon>Alphaproteobacteria</taxon>
        <taxon>Rhodobacterales</taxon>
        <taxon>Roseobacteraceae</taxon>
        <taxon>Marivita</taxon>
    </lineage>
</organism>
<dbReference type="OrthoDB" id="9788640at2"/>
<name>A0A1X4NQP5_9RHOB</name>
<dbReference type="PANTHER" id="PTHR35369">
    <property type="entry name" value="BLR3025 PROTEIN-RELATED"/>
    <property type="match status" value="1"/>
</dbReference>
<dbReference type="InterPro" id="IPR043128">
    <property type="entry name" value="Rev_trsase/Diguanyl_cyclase"/>
</dbReference>
<proteinExistence type="inferred from homology"/>
<dbReference type="GO" id="GO:0008168">
    <property type="term" value="F:methyltransferase activity"/>
    <property type="evidence" value="ECO:0007669"/>
    <property type="project" value="UniProtKB-KW"/>
</dbReference>
<keyword evidence="4" id="KW-0227">DNA damage</keyword>
<dbReference type="CDD" id="cd03468">
    <property type="entry name" value="PolY_like"/>
    <property type="match status" value="1"/>
</dbReference>
<evidence type="ECO:0000313" key="9">
    <source>
        <dbReference type="Proteomes" id="UP000193926"/>
    </source>
</evidence>
<feature type="domain" description="UmuC" evidence="7">
    <location>
        <begin position="14"/>
        <end position="146"/>
    </location>
</feature>
<dbReference type="GO" id="GO:0006281">
    <property type="term" value="P:DNA repair"/>
    <property type="evidence" value="ECO:0007669"/>
    <property type="project" value="InterPro"/>
</dbReference>
<dbReference type="PANTHER" id="PTHR35369:SF2">
    <property type="entry name" value="BLR3025 PROTEIN"/>
    <property type="match status" value="1"/>
</dbReference>
<dbReference type="Pfam" id="PF11799">
    <property type="entry name" value="IMS_C"/>
    <property type="match status" value="1"/>
</dbReference>
<keyword evidence="8" id="KW-0489">Methyltransferase</keyword>
<dbReference type="STRING" id="1123756.MGEO_01195"/>
<dbReference type="Proteomes" id="UP000193926">
    <property type="component" value="Unassembled WGS sequence"/>
</dbReference>
<dbReference type="RefSeq" id="WP_085634866.1">
    <property type="nucleotide sequence ID" value="NZ_JFKC01000001.1"/>
</dbReference>
<evidence type="ECO:0000256" key="6">
    <source>
        <dbReference type="ARBA" id="ARBA00049244"/>
    </source>
</evidence>
<keyword evidence="9" id="KW-1185">Reference proteome</keyword>
<dbReference type="InterPro" id="IPR043502">
    <property type="entry name" value="DNA/RNA_pol_sf"/>
</dbReference>
<dbReference type="SUPFAM" id="SSF56672">
    <property type="entry name" value="DNA/RNA polymerases"/>
    <property type="match status" value="1"/>
</dbReference>
<reference evidence="8 9" key="1">
    <citation type="submission" date="2014-03" db="EMBL/GenBank/DDBJ databases">
        <title>The draft genome sequence of Marivita geojedonensis KCTC 23882.</title>
        <authorList>
            <person name="Lai Q."/>
            <person name="Shao Z."/>
        </authorList>
    </citation>
    <scope>NUCLEOTIDE SEQUENCE [LARGE SCALE GENOMIC DNA]</scope>
    <source>
        <strain evidence="8 9">DPG-138</strain>
    </source>
</reference>
<dbReference type="GO" id="GO:0032259">
    <property type="term" value="P:methylation"/>
    <property type="evidence" value="ECO:0007669"/>
    <property type="project" value="UniProtKB-KW"/>
</dbReference>